<feature type="domain" description="DUF6438" evidence="2">
    <location>
        <begin position="134"/>
        <end position="241"/>
    </location>
</feature>
<keyword evidence="4" id="KW-1185">Reference proteome</keyword>
<dbReference type="PROSITE" id="PS51257">
    <property type="entry name" value="PROKAR_LIPOPROTEIN"/>
    <property type="match status" value="1"/>
</dbReference>
<evidence type="ECO:0000313" key="4">
    <source>
        <dbReference type="Proteomes" id="UP000192796"/>
    </source>
</evidence>
<dbReference type="OrthoDB" id="7172369at2"/>
<organism evidence="3 4">
    <name type="scientific">Niastella vici</name>
    <dbReference type="NCBI Taxonomy" id="1703345"/>
    <lineage>
        <taxon>Bacteria</taxon>
        <taxon>Pseudomonadati</taxon>
        <taxon>Bacteroidota</taxon>
        <taxon>Chitinophagia</taxon>
        <taxon>Chitinophagales</taxon>
        <taxon>Chitinophagaceae</taxon>
        <taxon>Niastella</taxon>
    </lineage>
</organism>
<reference evidence="3 4" key="1">
    <citation type="submission" date="2016-03" db="EMBL/GenBank/DDBJ databases">
        <title>Niastella vici sp. nov., isolated from farmland soil.</title>
        <authorList>
            <person name="Chen L."/>
            <person name="Wang D."/>
            <person name="Yang S."/>
            <person name="Wang G."/>
        </authorList>
    </citation>
    <scope>NUCLEOTIDE SEQUENCE [LARGE SCALE GENOMIC DNA]</scope>
    <source>
        <strain evidence="3 4">DJ57</strain>
    </source>
</reference>
<dbReference type="Proteomes" id="UP000192796">
    <property type="component" value="Unassembled WGS sequence"/>
</dbReference>
<gene>
    <name evidence="3" type="ORF">A3860_04735</name>
</gene>
<proteinExistence type="predicted"/>
<evidence type="ECO:0000259" key="2">
    <source>
        <dbReference type="Pfam" id="PF20033"/>
    </source>
</evidence>
<dbReference type="AlphaFoldDB" id="A0A1V9FRL7"/>
<dbReference type="InterPro" id="IPR045497">
    <property type="entry name" value="DUF6438"/>
</dbReference>
<keyword evidence="1" id="KW-0732">Signal</keyword>
<dbReference type="EMBL" id="LVYD01000058">
    <property type="protein sequence ID" value="OQP61029.1"/>
    <property type="molecule type" value="Genomic_DNA"/>
</dbReference>
<protein>
    <recommendedName>
        <fullName evidence="2">DUF6438 domain-containing protein</fullName>
    </recommendedName>
</protein>
<dbReference type="RefSeq" id="WP_081151187.1">
    <property type="nucleotide sequence ID" value="NZ_LVYD01000058.1"/>
</dbReference>
<comment type="caution">
    <text evidence="3">The sequence shown here is derived from an EMBL/GenBank/DDBJ whole genome shotgun (WGS) entry which is preliminary data.</text>
</comment>
<sequence length="292" mass="32836">MKKLFALLSFSCFLFACHPQKDQNNFADLIKGDWVGPDESKENSHNETKFISFDDSTCRISFGGGALKYEIEKDTFYIESPDGDPISNMAKYTIAKLTTDSLVLLPTMSWQDTFHFSKIHPKNIITPTTIYFTSPNISFEIDSSRNVRIYGELEMDTLGVMYISKGGFSGRISENEYNSIISKIRNIQVDSLQQGYEAEWSNDQTLGVAFAHGNTATMSAAYGHHKEPIELHLLFGKLMNVYKEMNKQPDSSVTEINPIGSNLIQMTHRVPVPPPPLPPLCPNKKFTPPAHK</sequence>
<accession>A0A1V9FRL7</accession>
<dbReference type="STRING" id="1703345.A3860_04735"/>
<feature type="signal peptide" evidence="1">
    <location>
        <begin position="1"/>
        <end position="16"/>
    </location>
</feature>
<dbReference type="Pfam" id="PF20033">
    <property type="entry name" value="DUF6438"/>
    <property type="match status" value="1"/>
</dbReference>
<feature type="chain" id="PRO_5012122094" description="DUF6438 domain-containing protein" evidence="1">
    <location>
        <begin position="17"/>
        <end position="292"/>
    </location>
</feature>
<evidence type="ECO:0000313" key="3">
    <source>
        <dbReference type="EMBL" id="OQP61029.1"/>
    </source>
</evidence>
<name>A0A1V9FRL7_9BACT</name>
<evidence type="ECO:0000256" key="1">
    <source>
        <dbReference type="SAM" id="SignalP"/>
    </source>
</evidence>